<dbReference type="Gene3D" id="3.40.50.10140">
    <property type="entry name" value="Toll/interleukin-1 receptor homology (TIR) domain"/>
    <property type="match status" value="1"/>
</dbReference>
<evidence type="ECO:0000313" key="6">
    <source>
        <dbReference type="EMBL" id="KRT81921.1"/>
    </source>
</evidence>
<feature type="domain" description="Death" evidence="4">
    <location>
        <begin position="9"/>
        <end position="77"/>
    </location>
</feature>
<dbReference type="PROSITE" id="PS50104">
    <property type="entry name" value="TIR"/>
    <property type="match status" value="1"/>
</dbReference>
<dbReference type="EMBL" id="LJIG01015998">
    <property type="protein sequence ID" value="KRT81921.1"/>
    <property type="molecule type" value="Genomic_DNA"/>
</dbReference>
<dbReference type="InterPro" id="IPR017281">
    <property type="entry name" value="Myelin_different_resp_MyD88"/>
</dbReference>
<dbReference type="GO" id="GO:0070976">
    <property type="term" value="F:TIR domain binding"/>
    <property type="evidence" value="ECO:0007669"/>
    <property type="project" value="InterPro"/>
</dbReference>
<name>A0A0T6B3T4_9SCAR</name>
<dbReference type="GO" id="GO:0050830">
    <property type="term" value="P:defense response to Gram-positive bacterium"/>
    <property type="evidence" value="ECO:0007669"/>
    <property type="project" value="TreeGrafter"/>
</dbReference>
<comment type="subcellular location">
    <subcellularLocation>
        <location evidence="1">Cytoplasm</location>
    </subcellularLocation>
</comment>
<evidence type="ECO:0000256" key="2">
    <source>
        <dbReference type="ARBA" id="ARBA00022490"/>
    </source>
</evidence>
<dbReference type="PROSITE" id="PS50017">
    <property type="entry name" value="DEATH_DOMAIN"/>
    <property type="match status" value="1"/>
</dbReference>
<dbReference type="SUPFAM" id="SSF47986">
    <property type="entry name" value="DEATH domain"/>
    <property type="match status" value="1"/>
</dbReference>
<dbReference type="Pfam" id="PF13676">
    <property type="entry name" value="TIR_2"/>
    <property type="match status" value="1"/>
</dbReference>
<feature type="non-terminal residue" evidence="6">
    <location>
        <position position="1"/>
    </location>
</feature>
<evidence type="ECO:0000256" key="3">
    <source>
        <dbReference type="ARBA" id="ARBA00023198"/>
    </source>
</evidence>
<dbReference type="GO" id="GO:0043123">
    <property type="term" value="P:positive regulation of canonical NF-kappaB signal transduction"/>
    <property type="evidence" value="ECO:0007669"/>
    <property type="project" value="InterPro"/>
</dbReference>
<evidence type="ECO:0000259" key="5">
    <source>
        <dbReference type="PROSITE" id="PS50104"/>
    </source>
</evidence>
<dbReference type="InterPro" id="IPR000157">
    <property type="entry name" value="TIR_dom"/>
</dbReference>
<keyword evidence="7" id="KW-1185">Reference proteome</keyword>
<dbReference type="Proteomes" id="UP000051574">
    <property type="component" value="Unassembled WGS sequence"/>
</dbReference>
<keyword evidence="3" id="KW-0395">Inflammatory response</keyword>
<gene>
    <name evidence="6" type="ORF">AMK59_5223</name>
</gene>
<reference evidence="6 7" key="1">
    <citation type="submission" date="2015-09" db="EMBL/GenBank/DDBJ databases">
        <title>Draft genome of the scarab beetle Oryctes borbonicus.</title>
        <authorList>
            <person name="Meyer J.M."/>
            <person name="Markov G.V."/>
            <person name="Baskaran P."/>
            <person name="Herrmann M."/>
            <person name="Sommer R.J."/>
            <person name="Roedelsperger C."/>
        </authorList>
    </citation>
    <scope>NUCLEOTIDE SEQUENCE [LARGE SCALE GENOMIC DNA]</scope>
    <source>
        <strain evidence="6">OB123</strain>
        <tissue evidence="6">Whole animal</tissue>
    </source>
</reference>
<evidence type="ECO:0000256" key="1">
    <source>
        <dbReference type="ARBA" id="ARBA00004496"/>
    </source>
</evidence>
<sequence>PTKYIPTKDHLLRDWMGLAELTGCTREDVSSVSRSADPTRSVLNRWAEKEGSSIQRFLLFLKKMDRYDVFDDIILLVIADINDYKVTKSRNVDTSMFLTMKDRELHRQGLQPQQYHASILYADDDAEFAVQVVNTLEQQYKLAIFLKQRDLIGGIIEHEATMKIIAERSNRLIVILSPAFLDCSENKYFLSFAQSIGIEQRSRKIIPCIFKECQIPYELKPLHKLYYKDSDMFCNFFEKLYRSVDSANALVLPRSIENALTVSNSTSPNLLTVPEVVSNSITECSSLPDLNTSSNP</sequence>
<dbReference type="SUPFAM" id="SSF52200">
    <property type="entry name" value="Toll/Interleukin receptor TIR domain"/>
    <property type="match status" value="1"/>
</dbReference>
<dbReference type="OrthoDB" id="10037120at2759"/>
<dbReference type="Gene3D" id="1.10.533.10">
    <property type="entry name" value="Death Domain, Fas"/>
    <property type="match status" value="1"/>
</dbReference>
<organism evidence="6 7">
    <name type="scientific">Oryctes borbonicus</name>
    <dbReference type="NCBI Taxonomy" id="1629725"/>
    <lineage>
        <taxon>Eukaryota</taxon>
        <taxon>Metazoa</taxon>
        <taxon>Ecdysozoa</taxon>
        <taxon>Arthropoda</taxon>
        <taxon>Hexapoda</taxon>
        <taxon>Insecta</taxon>
        <taxon>Pterygota</taxon>
        <taxon>Neoptera</taxon>
        <taxon>Endopterygota</taxon>
        <taxon>Coleoptera</taxon>
        <taxon>Polyphaga</taxon>
        <taxon>Scarabaeiformia</taxon>
        <taxon>Scarabaeidae</taxon>
        <taxon>Dynastinae</taxon>
        <taxon>Oryctes</taxon>
    </lineage>
</organism>
<dbReference type="Pfam" id="PF00531">
    <property type="entry name" value="Death"/>
    <property type="match status" value="1"/>
</dbReference>
<dbReference type="GO" id="GO:0005886">
    <property type="term" value="C:plasma membrane"/>
    <property type="evidence" value="ECO:0007669"/>
    <property type="project" value="TreeGrafter"/>
</dbReference>
<dbReference type="AlphaFoldDB" id="A0A0T6B3T4"/>
<comment type="caution">
    <text evidence="6">The sequence shown here is derived from an EMBL/GenBank/DDBJ whole genome shotgun (WGS) entry which is preliminary data.</text>
</comment>
<keyword evidence="2" id="KW-0963">Cytoplasm</keyword>
<dbReference type="PANTHER" id="PTHR15079">
    <property type="entry name" value="MYD88"/>
    <property type="match status" value="1"/>
</dbReference>
<dbReference type="GO" id="GO:0034142">
    <property type="term" value="P:toll-like receptor 4 signaling pathway"/>
    <property type="evidence" value="ECO:0007669"/>
    <property type="project" value="TreeGrafter"/>
</dbReference>
<dbReference type="InterPro" id="IPR011029">
    <property type="entry name" value="DEATH-like_dom_sf"/>
</dbReference>
<dbReference type="InterPro" id="IPR000488">
    <property type="entry name" value="Death_dom"/>
</dbReference>
<dbReference type="GO" id="GO:0002755">
    <property type="term" value="P:MyD88-dependent toll-like receptor signaling pathway"/>
    <property type="evidence" value="ECO:0007669"/>
    <property type="project" value="InterPro"/>
</dbReference>
<feature type="non-terminal residue" evidence="6">
    <location>
        <position position="296"/>
    </location>
</feature>
<dbReference type="GO" id="GO:0005737">
    <property type="term" value="C:cytoplasm"/>
    <property type="evidence" value="ECO:0007669"/>
    <property type="project" value="UniProtKB-SubCell"/>
</dbReference>
<dbReference type="GO" id="GO:0035325">
    <property type="term" value="F:Toll-like receptor binding"/>
    <property type="evidence" value="ECO:0007669"/>
    <property type="project" value="TreeGrafter"/>
</dbReference>
<accession>A0A0T6B3T4</accession>
<dbReference type="GO" id="GO:0045087">
    <property type="term" value="P:innate immune response"/>
    <property type="evidence" value="ECO:0007669"/>
    <property type="project" value="TreeGrafter"/>
</dbReference>
<dbReference type="PANTHER" id="PTHR15079:SF3">
    <property type="entry name" value="MYELOID DIFFERENTIATION PRIMARY RESPONSE PROTEIN MYD88"/>
    <property type="match status" value="1"/>
</dbReference>
<protein>
    <recommendedName>
        <fullName evidence="8">TIR domain-containing protein</fullName>
    </recommendedName>
</protein>
<dbReference type="InterPro" id="IPR035897">
    <property type="entry name" value="Toll_tir_struct_dom_sf"/>
</dbReference>
<evidence type="ECO:0000313" key="7">
    <source>
        <dbReference type="Proteomes" id="UP000051574"/>
    </source>
</evidence>
<dbReference type="GO" id="GO:0008063">
    <property type="term" value="P:Toll signaling pathway"/>
    <property type="evidence" value="ECO:0007669"/>
    <property type="project" value="TreeGrafter"/>
</dbReference>
<evidence type="ECO:0008006" key="8">
    <source>
        <dbReference type="Google" id="ProtNLM"/>
    </source>
</evidence>
<proteinExistence type="predicted"/>
<evidence type="ECO:0000259" key="4">
    <source>
        <dbReference type="PROSITE" id="PS50017"/>
    </source>
</evidence>
<feature type="domain" description="TIR" evidence="5">
    <location>
        <begin position="113"/>
        <end position="244"/>
    </location>
</feature>